<proteinExistence type="inferred from homology"/>
<gene>
    <name evidence="7" type="ORF">BN7_3352</name>
</gene>
<keyword evidence="5" id="KW-0963">Cytoplasm</keyword>
<dbReference type="GO" id="GO:0005634">
    <property type="term" value="C:nucleus"/>
    <property type="evidence" value="ECO:0007669"/>
    <property type="project" value="TreeGrafter"/>
</dbReference>
<comment type="subcellular location">
    <subcellularLocation>
        <location evidence="2">Cytoplasm</location>
    </subcellularLocation>
</comment>
<dbReference type="PANTHER" id="PTHR23354:SF130">
    <property type="entry name" value="RESTRICTION OF TELOMERE CAPPING PROTEIN 5"/>
    <property type="match status" value="1"/>
</dbReference>
<sequence>MGQSASSEPERTSYSKTVTNEELLSLFSKACRRQFKPIELLSIQKNMKAHDKDKNELISEMEFQELLHLPTNRPRLLHLLYNTVKALSNFPLMNHDISGINFDGLLNSMVLLNTDRYGKILKKEFDYLKLIFLAISIESASKFIEKFENQPDTQTISYSGTNVISWTDTDAVKTFDNIDISEIYIEAEDLLEIITFLLIITRLEPQESLDIYKSHFEKYESYEKHALSILRSMNPNISSKYISNQRVKFDQFQKTMLYITPNLLQPLSSLLEILLFEPITDPKEFENQVEKKQVKTTSKLINDEFLSQLATVLPKEVVYSKIRKLYVGSDSGFSMRSFESKVFKWNAPTILLIRGGRVNNDKTKNPRFKNFEEDFSFAKKELTTSQKNGGKELIYGVYISQPWKITNKDSFGDSQTTIFQLSPIQKIFKPSISAKNFIYFNTIGGGLGFGSRQPTLKNNIKRYNPGNVSLTIDSTLEFAVFRNLGLGGEFKSIDDEDLLEEYEDVFQIRDVEVWGCGGAKELEEQNKRWEWEQQEAQRRQGVNLKSIGEDRALLEMAGLVGQHQTGGSV</sequence>
<name>K0KR75_WICCF</name>
<dbReference type="GO" id="GO:0005737">
    <property type="term" value="C:cytoplasm"/>
    <property type="evidence" value="ECO:0007669"/>
    <property type="project" value="UniProtKB-SubCell"/>
</dbReference>
<evidence type="ECO:0000256" key="5">
    <source>
        <dbReference type="ARBA" id="ARBA00022490"/>
    </source>
</evidence>
<evidence type="ECO:0000256" key="3">
    <source>
        <dbReference type="ARBA" id="ARBA00006731"/>
    </source>
</evidence>
<evidence type="ECO:0000259" key="6">
    <source>
        <dbReference type="PROSITE" id="PS51886"/>
    </source>
</evidence>
<dbReference type="HOGENOM" id="CLU_011918_1_0_1"/>
<keyword evidence="8" id="KW-1185">Reference proteome</keyword>
<dbReference type="SMART" id="SM00584">
    <property type="entry name" value="TLDc"/>
    <property type="match status" value="1"/>
</dbReference>
<dbReference type="FunCoup" id="K0KR75">
    <property type="interactions" value="19"/>
</dbReference>
<comment type="similarity">
    <text evidence="3">Belongs to the RTC5 family.</text>
</comment>
<evidence type="ECO:0000256" key="2">
    <source>
        <dbReference type="ARBA" id="ARBA00004496"/>
    </source>
</evidence>
<dbReference type="Proteomes" id="UP000009328">
    <property type="component" value="Unassembled WGS sequence"/>
</dbReference>
<comment type="function">
    <text evidence="1">May be involved in a process influencing telomere capping.</text>
</comment>
<dbReference type="AlphaFoldDB" id="K0KR75"/>
<dbReference type="eggNOG" id="ENOG502QV3R">
    <property type="taxonomic scope" value="Eukaryota"/>
</dbReference>
<accession>K0KR75</accession>
<organism evidence="7 8">
    <name type="scientific">Wickerhamomyces ciferrii (strain ATCC 14091 / BCRC 22168 / CBS 111 / JCM 3599 / NBRC 0793 / NRRL Y-1031 F-60-10)</name>
    <name type="common">Yeast</name>
    <name type="synonym">Pichia ciferrii</name>
    <dbReference type="NCBI Taxonomy" id="1206466"/>
    <lineage>
        <taxon>Eukaryota</taxon>
        <taxon>Fungi</taxon>
        <taxon>Dikarya</taxon>
        <taxon>Ascomycota</taxon>
        <taxon>Saccharomycotina</taxon>
        <taxon>Saccharomycetes</taxon>
        <taxon>Phaffomycetales</taxon>
        <taxon>Wickerhamomycetaceae</taxon>
        <taxon>Wickerhamomyces</taxon>
    </lineage>
</organism>
<evidence type="ECO:0000256" key="4">
    <source>
        <dbReference type="ARBA" id="ARBA00015163"/>
    </source>
</evidence>
<evidence type="ECO:0000313" key="7">
    <source>
        <dbReference type="EMBL" id="CCH43798.1"/>
    </source>
</evidence>
<dbReference type="Pfam" id="PF07534">
    <property type="entry name" value="TLD"/>
    <property type="match status" value="1"/>
</dbReference>
<dbReference type="InterPro" id="IPR006571">
    <property type="entry name" value="TLDc_dom"/>
</dbReference>
<dbReference type="InParanoid" id="K0KR75"/>
<dbReference type="PANTHER" id="PTHR23354">
    <property type="entry name" value="NUCLEOLAR PROTEIN 7/ESTROGEN RECEPTOR COACTIVATOR-RELATED"/>
    <property type="match status" value="1"/>
</dbReference>
<dbReference type="GO" id="GO:0006979">
    <property type="term" value="P:response to oxidative stress"/>
    <property type="evidence" value="ECO:0007669"/>
    <property type="project" value="TreeGrafter"/>
</dbReference>
<dbReference type="PROSITE" id="PS51886">
    <property type="entry name" value="TLDC"/>
    <property type="match status" value="1"/>
</dbReference>
<evidence type="ECO:0000313" key="8">
    <source>
        <dbReference type="Proteomes" id="UP000009328"/>
    </source>
</evidence>
<feature type="domain" description="TLDc" evidence="6">
    <location>
        <begin position="299"/>
        <end position="517"/>
    </location>
</feature>
<reference evidence="7 8" key="1">
    <citation type="journal article" date="2012" name="Eukaryot. Cell">
        <title>Draft genome sequence of Wickerhamomyces ciferrii NRRL Y-1031 F-60-10.</title>
        <authorList>
            <person name="Schneider J."/>
            <person name="Andrea H."/>
            <person name="Blom J."/>
            <person name="Jaenicke S."/>
            <person name="Ruckert C."/>
            <person name="Schorsch C."/>
            <person name="Szczepanowski R."/>
            <person name="Farwick M."/>
            <person name="Goesmann A."/>
            <person name="Puhler A."/>
            <person name="Schaffer S."/>
            <person name="Tauch A."/>
            <person name="Kohler T."/>
            <person name="Brinkrolf K."/>
        </authorList>
    </citation>
    <scope>NUCLEOTIDE SEQUENCE [LARGE SCALE GENOMIC DNA]</scope>
    <source>
        <strain evidence="8">ATCC 14091 / BCRC 22168 / CBS 111 / JCM 3599 / NBRC 0793 / NRRL Y-1031 F-60-10</strain>
    </source>
</reference>
<dbReference type="EMBL" id="CAIF01000090">
    <property type="protein sequence ID" value="CCH43798.1"/>
    <property type="molecule type" value="Genomic_DNA"/>
</dbReference>
<dbReference type="STRING" id="1206466.K0KR75"/>
<evidence type="ECO:0000256" key="1">
    <source>
        <dbReference type="ARBA" id="ARBA00002738"/>
    </source>
</evidence>
<comment type="caution">
    <text evidence="7">The sequence shown here is derived from an EMBL/GenBank/DDBJ whole genome shotgun (WGS) entry which is preliminary data.</text>
</comment>
<protein>
    <recommendedName>
        <fullName evidence="4">Restriction of telomere capping protein 5</fullName>
    </recommendedName>
</protein>